<protein>
    <submittedName>
        <fullName evidence="1">Uncharacterized protein</fullName>
    </submittedName>
</protein>
<evidence type="ECO:0000313" key="1">
    <source>
        <dbReference type="EMBL" id="EYC34715.1"/>
    </source>
</evidence>
<gene>
    <name evidence="1" type="primary">Acey_s1649.g3933</name>
    <name evidence="1" type="ORF">Y032_1649g3933</name>
</gene>
<name>A0A016W4Y7_9BILA</name>
<keyword evidence="2" id="KW-1185">Reference proteome</keyword>
<organism evidence="1 2">
    <name type="scientific">Ancylostoma ceylanicum</name>
    <dbReference type="NCBI Taxonomy" id="53326"/>
    <lineage>
        <taxon>Eukaryota</taxon>
        <taxon>Metazoa</taxon>
        <taxon>Ecdysozoa</taxon>
        <taxon>Nematoda</taxon>
        <taxon>Chromadorea</taxon>
        <taxon>Rhabditida</taxon>
        <taxon>Rhabditina</taxon>
        <taxon>Rhabditomorpha</taxon>
        <taxon>Strongyloidea</taxon>
        <taxon>Ancylostomatidae</taxon>
        <taxon>Ancylostomatinae</taxon>
        <taxon>Ancylostoma</taxon>
    </lineage>
</organism>
<sequence>LKNEVTFLRHSASHSRCGCDRGGDENRACKWNHFSVCGEPLSPPEANISHNNNVFCKRNHLRH</sequence>
<feature type="non-terminal residue" evidence="1">
    <location>
        <position position="1"/>
    </location>
</feature>
<dbReference type="Proteomes" id="UP000024635">
    <property type="component" value="Unassembled WGS sequence"/>
</dbReference>
<dbReference type="AlphaFoldDB" id="A0A016W4Y7"/>
<comment type="caution">
    <text evidence="1">The sequence shown here is derived from an EMBL/GenBank/DDBJ whole genome shotgun (WGS) entry which is preliminary data.</text>
</comment>
<evidence type="ECO:0000313" key="2">
    <source>
        <dbReference type="Proteomes" id="UP000024635"/>
    </source>
</evidence>
<proteinExistence type="predicted"/>
<dbReference type="EMBL" id="JARK01001248">
    <property type="protein sequence ID" value="EYC34715.1"/>
    <property type="molecule type" value="Genomic_DNA"/>
</dbReference>
<reference evidence="2" key="1">
    <citation type="journal article" date="2015" name="Nat. Genet.">
        <title>The genome and transcriptome of the zoonotic hookworm Ancylostoma ceylanicum identify infection-specific gene families.</title>
        <authorList>
            <person name="Schwarz E.M."/>
            <person name="Hu Y."/>
            <person name="Antoshechkin I."/>
            <person name="Miller M.M."/>
            <person name="Sternberg P.W."/>
            <person name="Aroian R.V."/>
        </authorList>
    </citation>
    <scope>NUCLEOTIDE SEQUENCE</scope>
    <source>
        <strain evidence="2">HY135</strain>
    </source>
</reference>
<accession>A0A016W4Y7</accession>